<organism evidence="1 2">
    <name type="scientific">Phnomibacter ginsenosidimutans</name>
    <dbReference type="NCBI Taxonomy" id="2676868"/>
    <lineage>
        <taxon>Bacteria</taxon>
        <taxon>Pseudomonadati</taxon>
        <taxon>Bacteroidota</taxon>
        <taxon>Chitinophagia</taxon>
        <taxon>Chitinophagales</taxon>
        <taxon>Chitinophagaceae</taxon>
        <taxon>Phnomibacter</taxon>
    </lineage>
</organism>
<name>A0A6I6GDK7_9BACT</name>
<evidence type="ECO:0000313" key="2">
    <source>
        <dbReference type="Proteomes" id="UP000426027"/>
    </source>
</evidence>
<dbReference type="EMBL" id="CP046566">
    <property type="protein sequence ID" value="QGW28410.1"/>
    <property type="molecule type" value="Genomic_DNA"/>
</dbReference>
<sequence>MRVISLFLCLSFASCTFFDSPDKKMFIKSVQSDDLTVDWYIYSLISSFSPAKIQVEKDGNTCQIIEFGHYITDISLTSNVLTIQTSKTPEFDVDEDALKKVGLEIRLDTTGHEWNESTTRFGRLQRKQVDFSKRHFVDSYGTNFGD</sequence>
<protein>
    <recommendedName>
        <fullName evidence="3">Lipoprotein</fullName>
    </recommendedName>
</protein>
<evidence type="ECO:0008006" key="3">
    <source>
        <dbReference type="Google" id="ProtNLM"/>
    </source>
</evidence>
<gene>
    <name evidence="1" type="ORF">GLV81_10155</name>
</gene>
<evidence type="ECO:0000313" key="1">
    <source>
        <dbReference type="EMBL" id="QGW28410.1"/>
    </source>
</evidence>
<reference evidence="1 2" key="1">
    <citation type="submission" date="2019-11" db="EMBL/GenBank/DDBJ databases">
        <authorList>
            <person name="Im W.T."/>
        </authorList>
    </citation>
    <scope>NUCLEOTIDE SEQUENCE [LARGE SCALE GENOMIC DNA]</scope>
    <source>
        <strain evidence="1 2">SB-02</strain>
    </source>
</reference>
<dbReference type="PROSITE" id="PS51257">
    <property type="entry name" value="PROKAR_LIPOPROTEIN"/>
    <property type="match status" value="1"/>
</dbReference>
<dbReference type="KEGG" id="fls:GLV81_10155"/>
<dbReference type="RefSeq" id="WP_157478766.1">
    <property type="nucleotide sequence ID" value="NZ_CP046566.1"/>
</dbReference>
<keyword evidence="2" id="KW-1185">Reference proteome</keyword>
<dbReference type="AlphaFoldDB" id="A0A6I6GDK7"/>
<dbReference type="Proteomes" id="UP000426027">
    <property type="component" value="Chromosome"/>
</dbReference>
<proteinExistence type="predicted"/>
<accession>A0A6I6GDK7</accession>